<proteinExistence type="predicted"/>
<protein>
    <recommendedName>
        <fullName evidence="4">Porin family protein</fullName>
    </recommendedName>
</protein>
<comment type="caution">
    <text evidence="2">The sequence shown here is derived from an EMBL/GenBank/DDBJ whole genome shotgun (WGS) entry which is preliminary data.</text>
</comment>
<evidence type="ECO:0000313" key="3">
    <source>
        <dbReference type="Proteomes" id="UP000469346"/>
    </source>
</evidence>
<evidence type="ECO:0000313" key="2">
    <source>
        <dbReference type="EMBL" id="NDY42209.1"/>
    </source>
</evidence>
<feature type="signal peptide" evidence="1">
    <location>
        <begin position="1"/>
        <end position="21"/>
    </location>
</feature>
<keyword evidence="1" id="KW-0732">Signal</keyword>
<evidence type="ECO:0000256" key="1">
    <source>
        <dbReference type="SAM" id="SignalP"/>
    </source>
</evidence>
<gene>
    <name evidence="2" type="ORF">G3N55_05035</name>
</gene>
<evidence type="ECO:0008006" key="4">
    <source>
        <dbReference type="Google" id="ProtNLM"/>
    </source>
</evidence>
<organism evidence="2 3">
    <name type="scientific">Dissulfurirhabdus thermomarina</name>
    <dbReference type="NCBI Taxonomy" id="1765737"/>
    <lineage>
        <taxon>Bacteria</taxon>
        <taxon>Deltaproteobacteria</taxon>
        <taxon>Dissulfurirhabdaceae</taxon>
        <taxon>Dissulfurirhabdus</taxon>
    </lineage>
</organism>
<name>A0A6N9TM62_DISTH</name>
<dbReference type="Proteomes" id="UP000469346">
    <property type="component" value="Unassembled WGS sequence"/>
</dbReference>
<feature type="chain" id="PRO_5026798701" description="Porin family protein" evidence="1">
    <location>
        <begin position="22"/>
        <end position="203"/>
    </location>
</feature>
<dbReference type="AlphaFoldDB" id="A0A6N9TM62"/>
<keyword evidence="3" id="KW-1185">Reference proteome</keyword>
<sequence length="203" mass="21911">MKGRVVLYCLLALAAALPARADTLDFSFNDASADVQYAWIFVKSDYVYAEGGAVKGAGREVLGRLSGRFVYNDDEDTRIGALGADVLGHFPGAPGLDLGVGLRFFGGVTDEDQDIFAAGIGVTATYAPAFFHGVVLDGHFSYAPRVFCALDADRFWEGGFMAGYTVMPQAVVFAGYNAMSANFEDFGQRKIDEEVRVGVRLRF</sequence>
<dbReference type="RefSeq" id="WP_163298352.1">
    <property type="nucleotide sequence ID" value="NZ_JAAGRR010000040.1"/>
</dbReference>
<reference evidence="2 3" key="1">
    <citation type="submission" date="2020-02" db="EMBL/GenBank/DDBJ databases">
        <title>Comparative genomics of sulfur disproportionating microorganisms.</title>
        <authorList>
            <person name="Ward L.M."/>
            <person name="Bertran E."/>
            <person name="Johnston D.T."/>
        </authorList>
    </citation>
    <scope>NUCLEOTIDE SEQUENCE [LARGE SCALE GENOMIC DNA]</scope>
    <source>
        <strain evidence="2 3">DSM 100025</strain>
    </source>
</reference>
<dbReference type="EMBL" id="JAAGRR010000040">
    <property type="protein sequence ID" value="NDY42209.1"/>
    <property type="molecule type" value="Genomic_DNA"/>
</dbReference>
<accession>A0A6N9TM62</accession>